<accession>A0A0D0UNS9</accession>
<keyword evidence="1" id="KW-1133">Transmembrane helix</keyword>
<feature type="transmembrane region" description="Helical" evidence="1">
    <location>
        <begin position="55"/>
        <end position="77"/>
    </location>
</feature>
<dbReference type="Proteomes" id="UP000032254">
    <property type="component" value="Unassembled WGS sequence"/>
</dbReference>
<organism evidence="2 3">
    <name type="scientific">Micromonospora haikouensis</name>
    <dbReference type="NCBI Taxonomy" id="686309"/>
    <lineage>
        <taxon>Bacteria</taxon>
        <taxon>Bacillati</taxon>
        <taxon>Actinomycetota</taxon>
        <taxon>Actinomycetes</taxon>
        <taxon>Micromonosporales</taxon>
        <taxon>Micromonosporaceae</taxon>
        <taxon>Micromonospora</taxon>
    </lineage>
</organism>
<evidence type="ECO:0000313" key="3">
    <source>
        <dbReference type="Proteomes" id="UP000032254"/>
    </source>
</evidence>
<evidence type="ECO:0000313" key="2">
    <source>
        <dbReference type="EMBL" id="KIR60562.1"/>
    </source>
</evidence>
<sequence length="159" mass="16567">MARDRQRPRARVQVAAVAVAALFLLLGVLGFVPGITTGYDDLTFAGHHSGAELLGLFQVSVLHNALHLVFGLAGLALARSVAGARLFLAGGGALYLGLCLYGLFVRFAGNEHGAANFIPLNGADDFLHLLLGLGMLALGLLLSNRVGTGGRLDDPIDRP</sequence>
<dbReference type="PATRIC" id="fig|47853.6.peg.4560"/>
<protein>
    <submittedName>
        <fullName evidence="2">Membrane protein</fullName>
    </submittedName>
</protein>
<dbReference type="EMBL" id="JXSX01000003">
    <property type="protein sequence ID" value="KIR60562.1"/>
    <property type="molecule type" value="Genomic_DNA"/>
</dbReference>
<dbReference type="AlphaFoldDB" id="A0A0D0UNS9"/>
<keyword evidence="3" id="KW-1185">Reference proteome</keyword>
<reference evidence="2 3" key="1">
    <citation type="submission" date="2015-01" db="EMBL/GenBank/DDBJ databases">
        <title>Sequencing and annotation of Micromonospora carbonacea strain JXNU-1 genome.</title>
        <authorList>
            <person name="Long Z."/>
            <person name="Huang Y."/>
            <person name="Jiang Y."/>
        </authorList>
    </citation>
    <scope>NUCLEOTIDE SEQUENCE [LARGE SCALE GENOMIC DNA]</scope>
    <source>
        <strain evidence="2 3">JXNU-1</strain>
    </source>
</reference>
<dbReference type="Pfam" id="PF14325">
    <property type="entry name" value="DUF4383"/>
    <property type="match status" value="1"/>
</dbReference>
<proteinExistence type="predicted"/>
<dbReference type="OrthoDB" id="572373at2"/>
<keyword evidence="1" id="KW-0812">Transmembrane</keyword>
<keyword evidence="1" id="KW-0472">Membrane</keyword>
<evidence type="ECO:0000256" key="1">
    <source>
        <dbReference type="SAM" id="Phobius"/>
    </source>
</evidence>
<feature type="transmembrane region" description="Helical" evidence="1">
    <location>
        <begin position="126"/>
        <end position="143"/>
    </location>
</feature>
<comment type="caution">
    <text evidence="2">The sequence shown here is derived from an EMBL/GenBank/DDBJ whole genome shotgun (WGS) entry which is preliminary data.</text>
</comment>
<gene>
    <name evidence="2" type="ORF">TK50_21785</name>
</gene>
<dbReference type="RefSeq" id="WP_043966733.1">
    <property type="nucleotide sequence ID" value="NZ_JBEZEN010000023.1"/>
</dbReference>
<feature type="transmembrane region" description="Helical" evidence="1">
    <location>
        <begin position="86"/>
        <end position="106"/>
    </location>
</feature>
<feature type="transmembrane region" description="Helical" evidence="1">
    <location>
        <begin position="12"/>
        <end position="35"/>
    </location>
</feature>
<name>A0A0D0UNS9_9ACTN</name>
<dbReference type="GeneID" id="301306686"/>